<reference evidence="2" key="2">
    <citation type="journal article" date="2011" name="Proc. Natl. Acad. Sci. U.S.A.">
        <title>Obligate biotrophy features unraveled by the genomic analysis of rust fungi.</title>
        <authorList>
            <person name="Duplessis S."/>
            <person name="Cuomo C.A."/>
            <person name="Lin Y.-C."/>
            <person name="Aerts A."/>
            <person name="Tisserant E."/>
            <person name="Veneault-Fourrey C."/>
            <person name="Joly D.L."/>
            <person name="Hacquard S."/>
            <person name="Amselem J."/>
            <person name="Cantarel B.L."/>
            <person name="Chiu R."/>
            <person name="Coutinho P.M."/>
            <person name="Feau N."/>
            <person name="Field M."/>
            <person name="Frey P."/>
            <person name="Gelhaye E."/>
            <person name="Goldberg J."/>
            <person name="Grabherr M.G."/>
            <person name="Kodira C.D."/>
            <person name="Kohler A."/>
            <person name="Kuees U."/>
            <person name="Lindquist E.A."/>
            <person name="Lucas S.M."/>
            <person name="Mago R."/>
            <person name="Mauceli E."/>
            <person name="Morin E."/>
            <person name="Murat C."/>
            <person name="Pangilinan J.L."/>
            <person name="Park R."/>
            <person name="Pearson M."/>
            <person name="Quesneville H."/>
            <person name="Rouhier N."/>
            <person name="Sakthikumar S."/>
            <person name="Salamov A.A."/>
            <person name="Schmutz J."/>
            <person name="Selles B."/>
            <person name="Shapiro H."/>
            <person name="Tanguay P."/>
            <person name="Tuskan G.A."/>
            <person name="Henrissat B."/>
            <person name="Van de Peer Y."/>
            <person name="Rouze P."/>
            <person name="Ellis J.G."/>
            <person name="Dodds P.N."/>
            <person name="Schein J.E."/>
            <person name="Zhong S."/>
            <person name="Hamelin R.C."/>
            <person name="Grigoriev I.V."/>
            <person name="Szabo L.J."/>
            <person name="Martin F."/>
        </authorList>
    </citation>
    <scope>NUCLEOTIDE SEQUENCE [LARGE SCALE GENOMIC DNA]</scope>
    <source>
        <strain evidence="2">CRL 75-36-700-3 / race SCCL</strain>
    </source>
</reference>
<dbReference type="VEuPathDB" id="FungiDB:PGTG_01462"/>
<gene>
    <name evidence="1" type="ORF">PGTG_01462</name>
</gene>
<proteinExistence type="predicted"/>
<dbReference type="KEGG" id="pgr:PGTG_01462"/>
<reference key="1">
    <citation type="submission" date="2007-01" db="EMBL/GenBank/DDBJ databases">
        <title>The Genome Sequence of Puccinia graminis f. sp. tritici Strain CRL 75-36-700-3.</title>
        <authorList>
            <consortium name="The Broad Institute Genome Sequencing Platform"/>
            <person name="Birren B."/>
            <person name="Lander E."/>
            <person name="Galagan J."/>
            <person name="Nusbaum C."/>
            <person name="Devon K."/>
            <person name="Cuomo C."/>
            <person name="Jaffe D."/>
            <person name="Butler J."/>
            <person name="Alvarez P."/>
            <person name="Gnerre S."/>
            <person name="Grabherr M."/>
            <person name="Mauceli E."/>
            <person name="Brockman W."/>
            <person name="Young S."/>
            <person name="LaButti K."/>
            <person name="Sykes S."/>
            <person name="DeCaprio D."/>
            <person name="Crawford M."/>
            <person name="Koehrsen M."/>
            <person name="Engels R."/>
            <person name="Montgomery P."/>
            <person name="Pearson M."/>
            <person name="Howarth C."/>
            <person name="Larson L."/>
            <person name="White J."/>
            <person name="Zeng Q."/>
            <person name="Kodira C."/>
            <person name="Yandava C."/>
            <person name="Alvarado L."/>
            <person name="O'Leary S."/>
            <person name="Szabo L."/>
            <person name="Dean R."/>
            <person name="Schein J."/>
        </authorList>
    </citation>
    <scope>NUCLEOTIDE SEQUENCE</scope>
    <source>
        <strain>CRL 75-36-700-3</strain>
    </source>
</reference>
<evidence type="ECO:0000313" key="2">
    <source>
        <dbReference type="Proteomes" id="UP000008783"/>
    </source>
</evidence>
<dbReference type="HOGENOM" id="CLU_1816739_0_0_1"/>
<dbReference type="GeneID" id="10547066"/>
<sequence>MKVEGCEKIWSSFSLRNSGVLVFCVNETRREKGYSQREIISPRYDLVLNRRDDQVLEIIGPKWLSFRGRVMADVVDEAWQIEVEELELSDSPPRGFHFASVHGPIISGYGLVAVKDPLVIELRDNNSEVSSTTSSCDISEAD</sequence>
<protein>
    <submittedName>
        <fullName evidence="1">Uncharacterized protein</fullName>
    </submittedName>
</protein>
<accession>E3JSE4</accession>
<dbReference type="AlphaFoldDB" id="E3JSE4"/>
<dbReference type="Proteomes" id="UP000008783">
    <property type="component" value="Unassembled WGS sequence"/>
</dbReference>
<dbReference type="RefSeq" id="XP_003319288.2">
    <property type="nucleotide sequence ID" value="XM_003319240.2"/>
</dbReference>
<evidence type="ECO:0000313" key="1">
    <source>
        <dbReference type="EMBL" id="EFP74869.2"/>
    </source>
</evidence>
<keyword evidence="2" id="KW-1185">Reference proteome</keyword>
<name>E3JSE4_PUCGT</name>
<organism evidence="1 2">
    <name type="scientific">Puccinia graminis f. sp. tritici (strain CRL 75-36-700-3 / race SCCL)</name>
    <name type="common">Black stem rust fungus</name>
    <dbReference type="NCBI Taxonomy" id="418459"/>
    <lineage>
        <taxon>Eukaryota</taxon>
        <taxon>Fungi</taxon>
        <taxon>Dikarya</taxon>
        <taxon>Basidiomycota</taxon>
        <taxon>Pucciniomycotina</taxon>
        <taxon>Pucciniomycetes</taxon>
        <taxon>Pucciniales</taxon>
        <taxon>Pucciniaceae</taxon>
        <taxon>Puccinia</taxon>
    </lineage>
</organism>
<dbReference type="InParanoid" id="E3JSE4"/>
<dbReference type="EMBL" id="DS178263">
    <property type="protein sequence ID" value="EFP74869.2"/>
    <property type="molecule type" value="Genomic_DNA"/>
</dbReference>